<feature type="compositionally biased region" description="Basic and acidic residues" evidence="1">
    <location>
        <begin position="1"/>
        <end position="27"/>
    </location>
</feature>
<gene>
    <name evidence="4" type="primary">LOC100576603</name>
</gene>
<feature type="compositionally biased region" description="Basic residues" evidence="1">
    <location>
        <begin position="28"/>
        <end position="39"/>
    </location>
</feature>
<dbReference type="OrthoDB" id="10511519at2759"/>
<organism evidence="2">
    <name type="scientific">Apis mellifera</name>
    <name type="common">Honeybee</name>
    <dbReference type="NCBI Taxonomy" id="7460"/>
    <lineage>
        <taxon>Eukaryota</taxon>
        <taxon>Metazoa</taxon>
        <taxon>Ecdysozoa</taxon>
        <taxon>Arthropoda</taxon>
        <taxon>Hexapoda</taxon>
        <taxon>Insecta</taxon>
        <taxon>Pterygota</taxon>
        <taxon>Neoptera</taxon>
        <taxon>Endopterygota</taxon>
        <taxon>Hymenoptera</taxon>
        <taxon>Apocrita</taxon>
        <taxon>Aculeata</taxon>
        <taxon>Apoidea</taxon>
        <taxon>Anthophila</taxon>
        <taxon>Apidae</taxon>
        <taxon>Apis</taxon>
    </lineage>
</organism>
<accession>A0A8B6YX04</accession>
<dbReference type="RefSeq" id="XP_006559838.1">
    <property type="nucleotide sequence ID" value="XM_006559775.3"/>
</dbReference>
<accession>A0A7M7GR56</accession>
<proteinExistence type="predicted"/>
<dbReference type="Proteomes" id="UP000005203">
    <property type="component" value="Linkage group LG5"/>
</dbReference>
<dbReference type="GeneID" id="100576603"/>
<keyword evidence="3" id="KW-1185">Reference proteome</keyword>
<reference evidence="2" key="1">
    <citation type="submission" date="2021-01" db="UniProtKB">
        <authorList>
            <consortium name="EnsemblMetazoa"/>
        </authorList>
    </citation>
    <scope>IDENTIFICATION</scope>
    <source>
        <strain evidence="2">DH4</strain>
    </source>
</reference>
<evidence type="ECO:0000313" key="2">
    <source>
        <dbReference type="EnsemblMetazoa" id="XP_006559838"/>
    </source>
</evidence>
<evidence type="ECO:0000256" key="1">
    <source>
        <dbReference type="SAM" id="MobiDB-lite"/>
    </source>
</evidence>
<dbReference type="EnsemblMetazoa" id="XM_006559775">
    <property type="protein sequence ID" value="XP_006559838"/>
    <property type="gene ID" value="LOC100576603"/>
</dbReference>
<sequence length="115" mass="13071">MYEKRRTRGRRLERLEKERKDEGERRRISTARRRGNKTKGRKEILRILPRLSSTISASVLVIVLVDVHGLQRSAIRVASPWKPGGLPRSAIGHESICSLILVVCQVSRNGASCMR</sequence>
<dbReference type="KEGG" id="ame:100576603"/>
<name>A0A7M7GR56_APIME</name>
<protein>
    <submittedName>
        <fullName evidence="4">Uncharacterized protein LOC100576603</fullName>
    </submittedName>
</protein>
<dbReference type="AlphaFoldDB" id="A0A7M7GR56"/>
<evidence type="ECO:0000313" key="4">
    <source>
        <dbReference type="RefSeq" id="XP_006559838.1"/>
    </source>
</evidence>
<reference evidence="4" key="2">
    <citation type="submission" date="2025-04" db="UniProtKB">
        <authorList>
            <consortium name="RefSeq"/>
        </authorList>
    </citation>
    <scope>IDENTIFICATION</scope>
    <source>
        <strain evidence="4">DH4</strain>
        <tissue evidence="4">Whole body</tissue>
    </source>
</reference>
<feature type="region of interest" description="Disordered" evidence="1">
    <location>
        <begin position="1"/>
        <end position="39"/>
    </location>
</feature>
<evidence type="ECO:0000313" key="3">
    <source>
        <dbReference type="Proteomes" id="UP000005203"/>
    </source>
</evidence>